<dbReference type="Gene3D" id="3.20.20.70">
    <property type="entry name" value="Aldolase class I"/>
    <property type="match status" value="1"/>
</dbReference>
<name>A0ABV6VC68_9ACTN</name>
<dbReference type="EMBL" id="JBHEZX010000007">
    <property type="protein sequence ID" value="MFC1411278.1"/>
    <property type="molecule type" value="Genomic_DNA"/>
</dbReference>
<dbReference type="PROSITE" id="PS51349">
    <property type="entry name" value="FMN_HYDROXY_ACID_DH_2"/>
    <property type="match status" value="1"/>
</dbReference>
<dbReference type="Pfam" id="PF01070">
    <property type="entry name" value="FMN_dh"/>
    <property type="match status" value="1"/>
</dbReference>
<keyword evidence="2" id="KW-0560">Oxidoreductase</keyword>
<dbReference type="PROSITE" id="PS00557">
    <property type="entry name" value="FMN_HYDROXY_ACID_DH_1"/>
    <property type="match status" value="1"/>
</dbReference>
<dbReference type="InterPro" id="IPR012133">
    <property type="entry name" value="Alpha-hydoxy_acid_DH_FMN"/>
</dbReference>
<dbReference type="PANTHER" id="PTHR10578:SF143">
    <property type="entry name" value="FMN-DEPENDENT ALPHA-HYDROXY ACID DEHYDROGENASE PB1A11.03"/>
    <property type="match status" value="1"/>
</dbReference>
<dbReference type="InterPro" id="IPR037396">
    <property type="entry name" value="FMN_HAD"/>
</dbReference>
<comment type="similarity">
    <text evidence="3">Belongs to the FMN-dependent alpha-hydroxy acid dehydrogenase family.</text>
</comment>
<feature type="region of interest" description="Disordered" evidence="4">
    <location>
        <begin position="383"/>
        <end position="402"/>
    </location>
</feature>
<gene>
    <name evidence="6" type="ORF">ACEZDG_18605</name>
</gene>
<evidence type="ECO:0000256" key="2">
    <source>
        <dbReference type="ARBA" id="ARBA00023002"/>
    </source>
</evidence>
<sequence length="402" mass="42537">MTQFGDYQTEIYFNGLFGVQPTLPMTFAGLEAGAEAVLPPSVASYVAGGAGDEFTQRANVRAFERWGLVPRMMVGAAQRDLTVDLFGMTLPSPLFMAPIGVIGLCAQDGHGDLATARAAARTGVPMVASTLSMDPMEDVAGEFGDTPGFFQLYTPTDRKLAESLVHRAEAAGFRGIVVTLDTWITGWRPRDLGTGNFPQLRGHALANYTSDPVFRARLPHAPEDDPRATALHWAGIFGNPLTWDDLPWLRSLTSLPLLLKGICHPDDVRRARDLGVDGIYCSNHGGRQANGGLAALDALPGVVAAAGDLPVLFDSGVRSGADVVKALALGATAVGVGRPYAYGLALGGVDGIVHVLRSLLAEADLIMAVDGYPSLDRLTPEALMESARDSRTPGLSRLETGM</sequence>
<evidence type="ECO:0000256" key="1">
    <source>
        <dbReference type="ARBA" id="ARBA00001917"/>
    </source>
</evidence>
<evidence type="ECO:0000313" key="7">
    <source>
        <dbReference type="Proteomes" id="UP001592582"/>
    </source>
</evidence>
<dbReference type="Proteomes" id="UP001592582">
    <property type="component" value="Unassembled WGS sequence"/>
</dbReference>
<dbReference type="SUPFAM" id="SSF51395">
    <property type="entry name" value="FMN-linked oxidoreductases"/>
    <property type="match status" value="1"/>
</dbReference>
<dbReference type="PIRSF" id="PIRSF000138">
    <property type="entry name" value="Al-hdrx_acd_dh"/>
    <property type="match status" value="1"/>
</dbReference>
<reference evidence="6 7" key="1">
    <citation type="submission" date="2024-09" db="EMBL/GenBank/DDBJ databases">
        <authorList>
            <person name="Lee S.D."/>
        </authorList>
    </citation>
    <scope>NUCLEOTIDE SEQUENCE [LARGE SCALE GENOMIC DNA]</scope>
    <source>
        <strain evidence="6 7">N1-1</strain>
    </source>
</reference>
<evidence type="ECO:0000313" key="6">
    <source>
        <dbReference type="EMBL" id="MFC1411278.1"/>
    </source>
</evidence>
<dbReference type="RefSeq" id="WP_380510580.1">
    <property type="nucleotide sequence ID" value="NZ_JBHEZX010000007.1"/>
</dbReference>
<dbReference type="PANTHER" id="PTHR10578">
    <property type="entry name" value="S -2-HYDROXY-ACID OXIDASE-RELATED"/>
    <property type="match status" value="1"/>
</dbReference>
<dbReference type="InterPro" id="IPR008259">
    <property type="entry name" value="FMN_hydac_DH_AS"/>
</dbReference>
<proteinExistence type="inferred from homology"/>
<protein>
    <submittedName>
        <fullName evidence="6">Alpha-hydroxy-acid oxidizing protein</fullName>
    </submittedName>
</protein>
<feature type="domain" description="FMN hydroxy acid dehydrogenase" evidence="5">
    <location>
        <begin position="19"/>
        <end position="388"/>
    </location>
</feature>
<comment type="cofactor">
    <cofactor evidence="1">
        <name>FMN</name>
        <dbReference type="ChEBI" id="CHEBI:58210"/>
    </cofactor>
</comment>
<dbReference type="InterPro" id="IPR013785">
    <property type="entry name" value="Aldolase_TIM"/>
</dbReference>
<accession>A0ABV6VC68</accession>
<dbReference type="InterPro" id="IPR000262">
    <property type="entry name" value="FMN-dep_DH"/>
</dbReference>
<evidence type="ECO:0000259" key="5">
    <source>
        <dbReference type="PROSITE" id="PS51349"/>
    </source>
</evidence>
<evidence type="ECO:0000256" key="4">
    <source>
        <dbReference type="SAM" id="MobiDB-lite"/>
    </source>
</evidence>
<comment type="caution">
    <text evidence="6">The sequence shown here is derived from an EMBL/GenBank/DDBJ whole genome shotgun (WGS) entry which is preliminary data.</text>
</comment>
<organism evidence="6 7">
    <name type="scientific">Streptacidiphilus alkalitolerans</name>
    <dbReference type="NCBI Taxonomy" id="3342712"/>
    <lineage>
        <taxon>Bacteria</taxon>
        <taxon>Bacillati</taxon>
        <taxon>Actinomycetota</taxon>
        <taxon>Actinomycetes</taxon>
        <taxon>Kitasatosporales</taxon>
        <taxon>Streptomycetaceae</taxon>
        <taxon>Streptacidiphilus</taxon>
    </lineage>
</organism>
<evidence type="ECO:0000256" key="3">
    <source>
        <dbReference type="ARBA" id="ARBA00024042"/>
    </source>
</evidence>
<keyword evidence="7" id="KW-1185">Reference proteome</keyword>